<evidence type="ECO:0000259" key="7">
    <source>
        <dbReference type="Pfam" id="PF07980"/>
    </source>
</evidence>
<evidence type="ECO:0000313" key="8">
    <source>
        <dbReference type="EMBL" id="NME68253.1"/>
    </source>
</evidence>
<dbReference type="AlphaFoldDB" id="A0A7X9RRU1"/>
<dbReference type="Proteomes" id="UP000576082">
    <property type="component" value="Unassembled WGS sequence"/>
</dbReference>
<dbReference type="InterPro" id="IPR012944">
    <property type="entry name" value="SusD_RagB_dom"/>
</dbReference>
<dbReference type="RefSeq" id="WP_169656562.1">
    <property type="nucleotide sequence ID" value="NZ_JABANE010000021.1"/>
</dbReference>
<name>A0A7X9RRU1_9BACT</name>
<evidence type="ECO:0000256" key="1">
    <source>
        <dbReference type="ARBA" id="ARBA00004442"/>
    </source>
</evidence>
<evidence type="ECO:0000313" key="9">
    <source>
        <dbReference type="Proteomes" id="UP000576082"/>
    </source>
</evidence>
<feature type="chain" id="PRO_5030978510" evidence="6">
    <location>
        <begin position="24"/>
        <end position="554"/>
    </location>
</feature>
<evidence type="ECO:0000256" key="2">
    <source>
        <dbReference type="ARBA" id="ARBA00006275"/>
    </source>
</evidence>
<reference evidence="8 9" key="1">
    <citation type="submission" date="2020-04" db="EMBL/GenBank/DDBJ databases">
        <title>Flammeovirga sp. SR4, a novel species isolated from seawater.</title>
        <authorList>
            <person name="Wang X."/>
        </authorList>
    </citation>
    <scope>NUCLEOTIDE SEQUENCE [LARGE SCALE GENOMIC DNA]</scope>
    <source>
        <strain evidence="8 9">ATCC 23126</strain>
    </source>
</reference>
<keyword evidence="5" id="KW-0998">Cell outer membrane</keyword>
<evidence type="ECO:0000256" key="5">
    <source>
        <dbReference type="ARBA" id="ARBA00023237"/>
    </source>
</evidence>
<dbReference type="Pfam" id="PF07980">
    <property type="entry name" value="SusD_RagB"/>
    <property type="match status" value="1"/>
</dbReference>
<keyword evidence="9" id="KW-1185">Reference proteome</keyword>
<dbReference type="SUPFAM" id="SSF48452">
    <property type="entry name" value="TPR-like"/>
    <property type="match status" value="1"/>
</dbReference>
<feature type="signal peptide" evidence="6">
    <location>
        <begin position="1"/>
        <end position="23"/>
    </location>
</feature>
<protein>
    <submittedName>
        <fullName evidence="8">RagB/SusD family nutrient uptake outer membrane protein</fullName>
    </submittedName>
</protein>
<dbReference type="EMBL" id="JABANE010000021">
    <property type="protein sequence ID" value="NME68253.1"/>
    <property type="molecule type" value="Genomic_DNA"/>
</dbReference>
<dbReference type="Gene3D" id="1.25.40.390">
    <property type="match status" value="1"/>
</dbReference>
<proteinExistence type="inferred from homology"/>
<comment type="similarity">
    <text evidence="2">Belongs to the SusD family.</text>
</comment>
<keyword evidence="4" id="KW-0472">Membrane</keyword>
<feature type="domain" description="RagB/SusD" evidence="7">
    <location>
        <begin position="269"/>
        <end position="554"/>
    </location>
</feature>
<dbReference type="InterPro" id="IPR011990">
    <property type="entry name" value="TPR-like_helical_dom_sf"/>
</dbReference>
<comment type="caution">
    <text evidence="8">The sequence shown here is derived from an EMBL/GenBank/DDBJ whole genome shotgun (WGS) entry which is preliminary data.</text>
</comment>
<evidence type="ECO:0000256" key="6">
    <source>
        <dbReference type="SAM" id="SignalP"/>
    </source>
</evidence>
<organism evidence="8 9">
    <name type="scientific">Flammeovirga aprica JL-4</name>
    <dbReference type="NCBI Taxonomy" id="694437"/>
    <lineage>
        <taxon>Bacteria</taxon>
        <taxon>Pseudomonadati</taxon>
        <taxon>Bacteroidota</taxon>
        <taxon>Cytophagia</taxon>
        <taxon>Cytophagales</taxon>
        <taxon>Flammeovirgaceae</taxon>
        <taxon>Flammeovirga</taxon>
    </lineage>
</organism>
<evidence type="ECO:0000256" key="3">
    <source>
        <dbReference type="ARBA" id="ARBA00022729"/>
    </source>
</evidence>
<accession>A0A7X9RRU1</accession>
<dbReference type="PROSITE" id="PS51257">
    <property type="entry name" value="PROKAR_LIPOPROTEIN"/>
    <property type="match status" value="1"/>
</dbReference>
<gene>
    <name evidence="8" type="ORF">HHU12_09805</name>
</gene>
<evidence type="ECO:0000256" key="4">
    <source>
        <dbReference type="ARBA" id="ARBA00023136"/>
    </source>
</evidence>
<keyword evidence="3 6" id="KW-0732">Signal</keyword>
<dbReference type="Gene3D" id="1.10.3780.10">
    <property type="entry name" value="SusD-like"/>
    <property type="match status" value="1"/>
</dbReference>
<comment type="subcellular location">
    <subcellularLocation>
        <location evidence="1">Cell outer membrane</location>
    </subcellularLocation>
</comment>
<sequence length="554" mass="61795">MIKNKLRNILLGCALLFTSSCISDLDVTPIDPNVTFENEVFETADGYTQVLGKIYAGYHVAGQKGNDNESDVSTISDGGMSSYLRNYWNLQLLPTGEALNAWNDNGLVPLQNGEWSADNQYVAGMFYRLYYMIALTNEFLRQSSDAKLDERGQGDLKESMKQMRAEARLVRAIAYYHGMDFYGKMSWITEATTDQYPKSIEGAELFSNVINELNEIEEFLPEAGKAEYGRMDKGTLWMVKAKMFLNAKPFTGQDNPVSGVNSMEEVVNITKQVNGAYTLDPNLLTLFSVGNENTTGIIHNVPLDPVRTQGFSATQYVISAGTNGRFSDFVNVSNGAAWGGNHATRSIYDKFQSRPSGDLRGKTEDVKDDDELASKLEFNTLLVINSGLEVDDPLNYTQGLNIFKFRNRNVDGSKPAIAESYFVDTDWPLFRVADSYLMYAEAVLRGASNGTKGEALNLVNQVITRAYGGSTAGNIIEADLTLDFLLEERGREFYWEGYRRQDLVRFEKFTSATYLWPWKGGEQGGRALDAHRNVYPIPTQELAANPNASQNTGY</sequence>
<dbReference type="GO" id="GO:0009279">
    <property type="term" value="C:cell outer membrane"/>
    <property type="evidence" value="ECO:0007669"/>
    <property type="project" value="UniProtKB-SubCell"/>
</dbReference>
<dbReference type="Gene3D" id="1.25.40.10">
    <property type="entry name" value="Tetratricopeptide repeat domain"/>
    <property type="match status" value="1"/>
</dbReference>